<feature type="binding site" evidence="10">
    <location>
        <position position="93"/>
    </location>
    <ligand>
        <name>Mg(2+)</name>
        <dbReference type="ChEBI" id="CHEBI:18420"/>
    </ligand>
</feature>
<feature type="binding site" evidence="10">
    <location>
        <begin position="41"/>
        <end position="45"/>
    </location>
    <ligand>
        <name>4-amino-2-methyl-5-(diphosphooxymethyl)pyrimidine</name>
        <dbReference type="ChEBI" id="CHEBI:57841"/>
    </ligand>
</feature>
<gene>
    <name evidence="10" type="primary">thiE</name>
    <name evidence="14" type="ORF">CLV99_4207</name>
</gene>
<comment type="catalytic activity">
    <reaction evidence="9 10 11">
        <text>2-[(2R,5Z)-2-carboxy-4-methylthiazol-5(2H)-ylidene]ethyl phosphate + 4-amino-2-methyl-5-(diphosphooxymethyl)pyrimidine + 2 H(+) = thiamine phosphate + CO2 + diphosphate</text>
        <dbReference type="Rhea" id="RHEA:47844"/>
        <dbReference type="ChEBI" id="CHEBI:15378"/>
        <dbReference type="ChEBI" id="CHEBI:16526"/>
        <dbReference type="ChEBI" id="CHEBI:33019"/>
        <dbReference type="ChEBI" id="CHEBI:37575"/>
        <dbReference type="ChEBI" id="CHEBI:57841"/>
        <dbReference type="ChEBI" id="CHEBI:62899"/>
        <dbReference type="EC" id="2.5.1.3"/>
    </reaction>
</comment>
<dbReference type="NCBIfam" id="TIGR00693">
    <property type="entry name" value="thiE"/>
    <property type="match status" value="1"/>
</dbReference>
<feature type="domain" description="Thiamine phosphate synthase/TenI" evidence="13">
    <location>
        <begin position="11"/>
        <end position="192"/>
    </location>
</feature>
<comment type="function">
    <text evidence="1 10">Condenses 4-methyl-5-(beta-hydroxyethyl)thiazole monophosphate (THZ-P) and 2-methyl-4-amino-5-hydroxymethyl pyrimidine pyrophosphate (HMP-PP) to form thiamine monophosphate (TMP).</text>
</comment>
<feature type="binding site" evidence="10">
    <location>
        <position position="141"/>
    </location>
    <ligand>
        <name>4-amino-2-methyl-5-(diphosphooxymethyl)pyrimidine</name>
        <dbReference type="ChEBI" id="CHEBI:57841"/>
    </ligand>
</feature>
<dbReference type="OrthoDB" id="9812206at2"/>
<dbReference type="HAMAP" id="MF_00097">
    <property type="entry name" value="TMP_synthase"/>
    <property type="match status" value="1"/>
</dbReference>
<evidence type="ECO:0000313" key="14">
    <source>
        <dbReference type="EMBL" id="TDQ73770.1"/>
    </source>
</evidence>
<dbReference type="Gene3D" id="3.20.20.70">
    <property type="entry name" value="Aldolase class I"/>
    <property type="match status" value="1"/>
</dbReference>
<dbReference type="Proteomes" id="UP000295292">
    <property type="component" value="Unassembled WGS sequence"/>
</dbReference>
<feature type="binding site" evidence="10">
    <location>
        <begin position="189"/>
        <end position="190"/>
    </location>
    <ligand>
        <name>2-[(2R,5Z)-2-carboxy-4-methylthiazol-5(2H)-ylidene]ethyl phosphate</name>
        <dbReference type="ChEBI" id="CHEBI:62899"/>
    </ligand>
</feature>
<keyword evidence="6 10" id="KW-0784">Thiamine biosynthesis</keyword>
<accession>A0A4R6WEU4</accession>
<sequence>MPETANFPYLLYLVISEKDCLHRPWLEVAEEAILGGVDLIQLREKQLPYEDFLERAQTLKSITDRYQIPLVINDAVDVAAAVNAWGVHVGQQDTAPSEIVAHYGGRFHIGWSIEQLDQLNSPEIANVQHLGVSPVFRTDTKTDTITEWGLQGLQQLKSLTNLPLVAIGHINASNIGDVYHAGASSLAVVSAICHSPNPREAAIQLKQNIKNTTK</sequence>
<dbReference type="PANTHER" id="PTHR20857:SF23">
    <property type="entry name" value="THIAMINE BIOSYNTHETIC BIFUNCTIONAL ENZYME"/>
    <property type="match status" value="1"/>
</dbReference>
<dbReference type="GO" id="GO:0009229">
    <property type="term" value="P:thiamine diphosphate biosynthetic process"/>
    <property type="evidence" value="ECO:0007669"/>
    <property type="project" value="UniProtKB-UniRule"/>
</dbReference>
<dbReference type="EMBL" id="SNYV01000018">
    <property type="protein sequence ID" value="TDQ73770.1"/>
    <property type="molecule type" value="Genomic_DNA"/>
</dbReference>
<evidence type="ECO:0000256" key="6">
    <source>
        <dbReference type="ARBA" id="ARBA00022977"/>
    </source>
</evidence>
<comment type="catalytic activity">
    <reaction evidence="7 10 11">
        <text>4-methyl-5-(2-phosphooxyethyl)-thiazole + 4-amino-2-methyl-5-(diphosphooxymethyl)pyrimidine + H(+) = thiamine phosphate + diphosphate</text>
        <dbReference type="Rhea" id="RHEA:22328"/>
        <dbReference type="ChEBI" id="CHEBI:15378"/>
        <dbReference type="ChEBI" id="CHEBI:33019"/>
        <dbReference type="ChEBI" id="CHEBI:37575"/>
        <dbReference type="ChEBI" id="CHEBI:57841"/>
        <dbReference type="ChEBI" id="CHEBI:58296"/>
        <dbReference type="EC" id="2.5.1.3"/>
    </reaction>
</comment>
<dbReference type="SUPFAM" id="SSF51391">
    <property type="entry name" value="Thiamin phosphate synthase"/>
    <property type="match status" value="1"/>
</dbReference>
<dbReference type="InterPro" id="IPR036206">
    <property type="entry name" value="ThiamineP_synth_sf"/>
</dbReference>
<evidence type="ECO:0000256" key="2">
    <source>
        <dbReference type="ARBA" id="ARBA00005165"/>
    </source>
</evidence>
<dbReference type="GO" id="GO:0000287">
    <property type="term" value="F:magnesium ion binding"/>
    <property type="evidence" value="ECO:0007669"/>
    <property type="project" value="UniProtKB-UniRule"/>
</dbReference>
<evidence type="ECO:0000256" key="1">
    <source>
        <dbReference type="ARBA" id="ARBA00003814"/>
    </source>
</evidence>
<evidence type="ECO:0000259" key="13">
    <source>
        <dbReference type="Pfam" id="PF02581"/>
    </source>
</evidence>
<comment type="caution">
    <text evidence="10">Lacks conserved residue(s) required for the propagation of feature annotation.</text>
</comment>
<comment type="similarity">
    <text evidence="10 11">Belongs to the thiamine-phosphate synthase family.</text>
</comment>
<dbReference type="GO" id="GO:0004789">
    <property type="term" value="F:thiamine-phosphate diphosphorylase activity"/>
    <property type="evidence" value="ECO:0007669"/>
    <property type="project" value="UniProtKB-UniRule"/>
</dbReference>
<protein>
    <recommendedName>
        <fullName evidence="10">Thiamine-phosphate synthase</fullName>
        <shortName evidence="10">TP synthase</shortName>
        <shortName evidence="10">TPS</shortName>
        <ecNumber evidence="10">2.5.1.3</ecNumber>
    </recommendedName>
    <alternativeName>
        <fullName evidence="10">Thiamine-phosphate pyrophosphorylase</fullName>
        <shortName evidence="10">TMP pyrophosphorylase</shortName>
        <shortName evidence="10">TMP-PPase</shortName>
    </alternativeName>
</protein>
<dbReference type="PANTHER" id="PTHR20857">
    <property type="entry name" value="THIAMINE-PHOSPHATE PYROPHOSPHORYLASE"/>
    <property type="match status" value="1"/>
</dbReference>
<dbReference type="CDD" id="cd00564">
    <property type="entry name" value="TMP_TenI"/>
    <property type="match status" value="1"/>
</dbReference>
<keyword evidence="5 10" id="KW-0460">Magnesium</keyword>
<dbReference type="AlphaFoldDB" id="A0A4R6WEU4"/>
<evidence type="ECO:0000313" key="15">
    <source>
        <dbReference type="Proteomes" id="UP000295292"/>
    </source>
</evidence>
<evidence type="ECO:0000256" key="5">
    <source>
        <dbReference type="ARBA" id="ARBA00022842"/>
    </source>
</evidence>
<dbReference type="InterPro" id="IPR022998">
    <property type="entry name" value="ThiamineP_synth_TenI"/>
</dbReference>
<dbReference type="Pfam" id="PF02581">
    <property type="entry name" value="TMP-TENI"/>
    <property type="match status" value="1"/>
</dbReference>
<feature type="binding site" evidence="10">
    <location>
        <position position="74"/>
    </location>
    <ligand>
        <name>Mg(2+)</name>
        <dbReference type="ChEBI" id="CHEBI:18420"/>
    </ligand>
</feature>
<evidence type="ECO:0000256" key="12">
    <source>
        <dbReference type="RuleBase" id="RU004253"/>
    </source>
</evidence>
<dbReference type="UniPathway" id="UPA00060">
    <property type="reaction ID" value="UER00141"/>
</dbReference>
<proteinExistence type="inferred from homology"/>
<comment type="caution">
    <text evidence="14">The sequence shown here is derived from an EMBL/GenBank/DDBJ whole genome shotgun (WGS) entry which is preliminary data.</text>
</comment>
<keyword evidence="3 10" id="KW-0808">Transferase</keyword>
<evidence type="ECO:0000256" key="8">
    <source>
        <dbReference type="ARBA" id="ARBA00047851"/>
    </source>
</evidence>
<dbReference type="FunFam" id="3.20.20.70:FF:000096">
    <property type="entry name" value="Thiamine-phosphate synthase"/>
    <property type="match status" value="1"/>
</dbReference>
<name>A0A4R6WEU4_9SPHI</name>
<dbReference type="GO" id="GO:0005737">
    <property type="term" value="C:cytoplasm"/>
    <property type="evidence" value="ECO:0007669"/>
    <property type="project" value="TreeGrafter"/>
</dbReference>
<evidence type="ECO:0000256" key="4">
    <source>
        <dbReference type="ARBA" id="ARBA00022723"/>
    </source>
</evidence>
<evidence type="ECO:0000256" key="7">
    <source>
        <dbReference type="ARBA" id="ARBA00047334"/>
    </source>
</evidence>
<evidence type="ECO:0000256" key="11">
    <source>
        <dbReference type="RuleBase" id="RU003826"/>
    </source>
</evidence>
<feature type="binding site" evidence="10">
    <location>
        <position position="73"/>
    </location>
    <ligand>
        <name>4-amino-2-methyl-5-(diphosphooxymethyl)pyrimidine</name>
        <dbReference type="ChEBI" id="CHEBI:57841"/>
    </ligand>
</feature>
<dbReference type="GO" id="GO:0009228">
    <property type="term" value="P:thiamine biosynthetic process"/>
    <property type="evidence" value="ECO:0007669"/>
    <property type="project" value="UniProtKB-KW"/>
</dbReference>
<reference evidence="14 15" key="1">
    <citation type="submission" date="2019-03" db="EMBL/GenBank/DDBJ databases">
        <title>Genomic Encyclopedia of Archaeal and Bacterial Type Strains, Phase II (KMG-II): from individual species to whole genera.</title>
        <authorList>
            <person name="Goeker M."/>
        </authorList>
    </citation>
    <scope>NUCLEOTIDE SEQUENCE [LARGE SCALE GENOMIC DNA]</scope>
    <source>
        <strain evidence="14 15">DSM 28353</strain>
    </source>
</reference>
<keyword evidence="15" id="KW-1185">Reference proteome</keyword>
<feature type="binding site" evidence="10">
    <location>
        <begin position="138"/>
        <end position="140"/>
    </location>
    <ligand>
        <name>2-[(2R,5Z)-2-carboxy-4-methylthiazol-5(2H)-ylidene]ethyl phosphate</name>
        <dbReference type="ChEBI" id="CHEBI:62899"/>
    </ligand>
</feature>
<evidence type="ECO:0000256" key="3">
    <source>
        <dbReference type="ARBA" id="ARBA00022679"/>
    </source>
</evidence>
<comment type="cofactor">
    <cofactor evidence="10">
        <name>Mg(2+)</name>
        <dbReference type="ChEBI" id="CHEBI:18420"/>
    </cofactor>
    <text evidence="10">Binds 1 Mg(2+) ion per subunit.</text>
</comment>
<comment type="pathway">
    <text evidence="2 10 12">Cofactor biosynthesis; thiamine diphosphate biosynthesis; thiamine phosphate from 4-amino-2-methyl-5-diphosphomethylpyrimidine and 4-methyl-5-(2-phosphoethyl)-thiazole: step 1/1.</text>
</comment>
<evidence type="ECO:0000256" key="9">
    <source>
        <dbReference type="ARBA" id="ARBA00047883"/>
    </source>
</evidence>
<dbReference type="RefSeq" id="WP_133586357.1">
    <property type="nucleotide sequence ID" value="NZ_SNYV01000018.1"/>
</dbReference>
<keyword evidence="4 10" id="KW-0479">Metal-binding</keyword>
<dbReference type="InterPro" id="IPR013785">
    <property type="entry name" value="Aldolase_TIM"/>
</dbReference>
<dbReference type="InterPro" id="IPR034291">
    <property type="entry name" value="TMP_synthase"/>
</dbReference>
<feature type="binding site" evidence="10">
    <location>
        <position position="112"/>
    </location>
    <ligand>
        <name>4-amino-2-methyl-5-(diphosphooxymethyl)pyrimidine</name>
        <dbReference type="ChEBI" id="CHEBI:57841"/>
    </ligand>
</feature>
<dbReference type="EC" id="2.5.1.3" evidence="10"/>
<organism evidence="14 15">
    <name type="scientific">Sphingobacterium yanglingense</name>
    <dbReference type="NCBI Taxonomy" id="1437280"/>
    <lineage>
        <taxon>Bacteria</taxon>
        <taxon>Pseudomonadati</taxon>
        <taxon>Bacteroidota</taxon>
        <taxon>Sphingobacteriia</taxon>
        <taxon>Sphingobacteriales</taxon>
        <taxon>Sphingobacteriaceae</taxon>
        <taxon>Sphingobacterium</taxon>
    </lineage>
</organism>
<comment type="catalytic activity">
    <reaction evidence="8 10 11">
        <text>2-(2-carboxy-4-methylthiazol-5-yl)ethyl phosphate + 4-amino-2-methyl-5-(diphosphooxymethyl)pyrimidine + 2 H(+) = thiamine phosphate + CO2 + diphosphate</text>
        <dbReference type="Rhea" id="RHEA:47848"/>
        <dbReference type="ChEBI" id="CHEBI:15378"/>
        <dbReference type="ChEBI" id="CHEBI:16526"/>
        <dbReference type="ChEBI" id="CHEBI:33019"/>
        <dbReference type="ChEBI" id="CHEBI:37575"/>
        <dbReference type="ChEBI" id="CHEBI:57841"/>
        <dbReference type="ChEBI" id="CHEBI:62890"/>
        <dbReference type="EC" id="2.5.1.3"/>
    </reaction>
</comment>
<evidence type="ECO:0000256" key="10">
    <source>
        <dbReference type="HAMAP-Rule" id="MF_00097"/>
    </source>
</evidence>